<dbReference type="PANTHER" id="PTHR47331">
    <property type="entry name" value="PHD-TYPE DOMAIN-CONTAINING PROTEIN"/>
    <property type="match status" value="1"/>
</dbReference>
<evidence type="ECO:0000313" key="2">
    <source>
        <dbReference type="EMBL" id="KAK3893893.1"/>
    </source>
</evidence>
<evidence type="ECO:0000313" key="3">
    <source>
        <dbReference type="Proteomes" id="UP001286313"/>
    </source>
</evidence>
<name>A0AAE1GIG4_PETCI</name>
<comment type="caution">
    <text evidence="2">The sequence shown here is derived from an EMBL/GenBank/DDBJ whole genome shotgun (WGS) entry which is preliminary data.</text>
</comment>
<accession>A0AAE1GIG4</accession>
<dbReference type="AlphaFoldDB" id="A0AAE1GIG4"/>
<evidence type="ECO:0000256" key="1">
    <source>
        <dbReference type="SAM" id="Coils"/>
    </source>
</evidence>
<gene>
    <name evidence="2" type="ORF">Pcinc_002332</name>
</gene>
<keyword evidence="1" id="KW-0175">Coiled coil</keyword>
<dbReference type="Pfam" id="PF03564">
    <property type="entry name" value="DUF1759"/>
    <property type="match status" value="1"/>
</dbReference>
<dbReference type="Proteomes" id="UP001286313">
    <property type="component" value="Unassembled WGS sequence"/>
</dbReference>
<dbReference type="EMBL" id="JAWQEG010000166">
    <property type="protein sequence ID" value="KAK3893893.1"/>
    <property type="molecule type" value="Genomic_DNA"/>
</dbReference>
<proteinExistence type="predicted"/>
<keyword evidence="3" id="KW-1185">Reference proteome</keyword>
<sequence>MDGMEKLQNAQAAAQGWLTRVCTKMEGLLGKSPPATSSELVEVLEEFDKRLTRLEEVQSDIELELRPEALDEYLDKADEARQRAKHMRLLCADKLKELTVGDKVDSVSTIASLHARLPKLELPRFDGDLKQWQSFWEQFSSHIDDTELPTISKLTYLLSLLDGTAKDVVEGVPHTSTSYRTVIDLLKQRFGKTECIIHAHIQALLALQVPVDQGKTYITQLWRLRDEVVKHTRSLEAQGITGKQCEVLLTPMIVSRLPTELRLMWSRDCSGHESDLDWLLNWLQGEIEVLERSEMYKGNAKKGSKEISKEKWFTASALYATSSSKGSGCMFCSKRNHNSEKCYKFLALDGQQRFDKIKELGVPSTSTYKSSSSQLLCISKVSDDDMSNFWDLETIGISTSKECKEDIRNKVVQDYSDKIKFVNGSGIENPADLMTRGLLAKNLIGNDFWFSGPKCLADPTFSIKDSNSLSASIDPVNNVHEDNLACLVIQTETLTLDMDMF</sequence>
<feature type="coiled-coil region" evidence="1">
    <location>
        <begin position="44"/>
        <end position="90"/>
    </location>
</feature>
<dbReference type="InterPro" id="IPR005312">
    <property type="entry name" value="DUF1759"/>
</dbReference>
<organism evidence="2 3">
    <name type="scientific">Petrolisthes cinctipes</name>
    <name type="common">Flat porcelain crab</name>
    <dbReference type="NCBI Taxonomy" id="88211"/>
    <lineage>
        <taxon>Eukaryota</taxon>
        <taxon>Metazoa</taxon>
        <taxon>Ecdysozoa</taxon>
        <taxon>Arthropoda</taxon>
        <taxon>Crustacea</taxon>
        <taxon>Multicrustacea</taxon>
        <taxon>Malacostraca</taxon>
        <taxon>Eumalacostraca</taxon>
        <taxon>Eucarida</taxon>
        <taxon>Decapoda</taxon>
        <taxon>Pleocyemata</taxon>
        <taxon>Anomura</taxon>
        <taxon>Galatheoidea</taxon>
        <taxon>Porcellanidae</taxon>
        <taxon>Petrolisthes</taxon>
    </lineage>
</organism>
<reference evidence="2" key="1">
    <citation type="submission" date="2023-10" db="EMBL/GenBank/DDBJ databases">
        <title>Genome assemblies of two species of porcelain crab, Petrolisthes cinctipes and Petrolisthes manimaculis (Anomura: Porcellanidae).</title>
        <authorList>
            <person name="Angst P."/>
        </authorList>
    </citation>
    <scope>NUCLEOTIDE SEQUENCE</scope>
    <source>
        <strain evidence="2">PB745_01</strain>
        <tissue evidence="2">Gill</tissue>
    </source>
</reference>
<protein>
    <submittedName>
        <fullName evidence="2">Uncharacterized protein</fullName>
    </submittedName>
</protein>